<accession>A0ABD6F0R4</accession>
<evidence type="ECO:0000313" key="2">
    <source>
        <dbReference type="Proteomes" id="UP001608902"/>
    </source>
</evidence>
<proteinExistence type="predicted"/>
<dbReference type="Proteomes" id="UP001608902">
    <property type="component" value="Unassembled WGS sequence"/>
</dbReference>
<gene>
    <name evidence="1" type="ORF">AB6A40_010898</name>
</gene>
<name>A0ABD6F0R4_9BILA</name>
<reference evidence="1 2" key="1">
    <citation type="submission" date="2024-08" db="EMBL/GenBank/DDBJ databases">
        <title>Gnathostoma spinigerum genome.</title>
        <authorList>
            <person name="Gonzalez-Bertolin B."/>
            <person name="Monzon S."/>
            <person name="Zaballos A."/>
            <person name="Jimenez P."/>
            <person name="Dekumyoy P."/>
            <person name="Varona S."/>
            <person name="Cuesta I."/>
            <person name="Sumanam S."/>
            <person name="Adisakwattana P."/>
            <person name="Gasser R.B."/>
            <person name="Hernandez-Gonzalez A."/>
            <person name="Young N.D."/>
            <person name="Perteguer M.J."/>
        </authorList>
    </citation>
    <scope>NUCLEOTIDE SEQUENCE [LARGE SCALE GENOMIC DNA]</scope>
    <source>
        <strain evidence="1">AL3</strain>
        <tissue evidence="1">Liver</tissue>
    </source>
</reference>
<keyword evidence="2" id="KW-1185">Reference proteome</keyword>
<comment type="caution">
    <text evidence="1">The sequence shown here is derived from an EMBL/GenBank/DDBJ whole genome shotgun (WGS) entry which is preliminary data.</text>
</comment>
<organism evidence="1 2">
    <name type="scientific">Gnathostoma spinigerum</name>
    <dbReference type="NCBI Taxonomy" id="75299"/>
    <lineage>
        <taxon>Eukaryota</taxon>
        <taxon>Metazoa</taxon>
        <taxon>Ecdysozoa</taxon>
        <taxon>Nematoda</taxon>
        <taxon>Chromadorea</taxon>
        <taxon>Rhabditida</taxon>
        <taxon>Spirurina</taxon>
        <taxon>Gnathostomatomorpha</taxon>
        <taxon>Gnathostomatoidea</taxon>
        <taxon>Gnathostomatidae</taxon>
        <taxon>Gnathostoma</taxon>
    </lineage>
</organism>
<dbReference type="EMBL" id="JBGFUD010015751">
    <property type="protein sequence ID" value="MFH4984189.1"/>
    <property type="molecule type" value="Genomic_DNA"/>
</dbReference>
<dbReference type="AlphaFoldDB" id="A0ABD6F0R4"/>
<sequence length="114" mass="12849">MRNDSRFPLMVLHIHTHLATFCLPIFLSNIGEYWASGEHLNQTLDQSQNTKVKPASLVAGWSACIIDLDYPFAVRNYDLFISDSEPHYGKLSIIADNSHTWKLGIGNQSNTSNK</sequence>
<evidence type="ECO:0000313" key="1">
    <source>
        <dbReference type="EMBL" id="MFH4984189.1"/>
    </source>
</evidence>
<protein>
    <submittedName>
        <fullName evidence="1">Uncharacterized protein</fullName>
    </submittedName>
</protein>